<keyword evidence="5" id="KW-0735">Signal-anchor</keyword>
<evidence type="ECO:0000259" key="17">
    <source>
        <dbReference type="Pfam" id="PF00685"/>
    </source>
</evidence>
<reference evidence="18" key="2">
    <citation type="submission" date="2025-08" db="UniProtKB">
        <authorList>
            <consortium name="Ensembl"/>
        </authorList>
    </citation>
    <scope>IDENTIFICATION</scope>
</reference>
<evidence type="ECO:0000256" key="4">
    <source>
        <dbReference type="ARBA" id="ARBA00022692"/>
    </source>
</evidence>
<protein>
    <recommendedName>
        <fullName evidence="14">Sulfotransferase</fullName>
        <ecNumber evidence="14">2.8.2.-</ecNumber>
    </recommendedName>
</protein>
<feature type="domain" description="Sulfotransferase" evidence="17">
    <location>
        <begin position="116"/>
        <end position="341"/>
    </location>
</feature>
<keyword evidence="7" id="KW-0333">Golgi apparatus</keyword>
<feature type="binding site" evidence="12">
    <location>
        <position position="204"/>
    </location>
    <ligand>
        <name>3'-phosphoadenylyl sulfate</name>
        <dbReference type="ChEBI" id="CHEBI:58339"/>
    </ligand>
</feature>
<evidence type="ECO:0000256" key="8">
    <source>
        <dbReference type="ARBA" id="ARBA00023136"/>
    </source>
</evidence>
<feature type="active site" description="For sulfotransferase activity" evidence="11">
    <location>
        <position position="125"/>
    </location>
</feature>
<feature type="compositionally biased region" description="Low complexity" evidence="15">
    <location>
        <begin position="85"/>
        <end position="102"/>
    </location>
</feature>
<sequence>MAYRVLGRAGPPQPRRARRLLFAFTLSLSCTYLCYSLLCCCDDLGQSRLLGAPRCLRGPGAAGGQKLLQESRPCDPSGPTPGEPGAPSAPAAGAPSPRLSGSNHSGSPKLGTKRLPQALIVGVKKGGTRAVLEFIRVHPDVRALGTEPHFFDRNYGRGLDWYSQITLEKTPAILSLKRPSRIFNMSRDTKLIVVVRNPVTRAISDYTQTLSKKPDIPTFEGLSFRNRTLGLVDVSWNAIRIGMYALHLESWLRYFPLAQIHFVSGERLITDPAGEMGRVQDFLGIKRLITDKHFYFNKTKGFPCLKKTESSLLPRCLGKSKGRTHVQIDPEVIDQLREFYRPYNIKFYETVGQDFRWE</sequence>
<dbReference type="Pfam" id="PF00685">
    <property type="entry name" value="Sulfotransfer_1"/>
    <property type="match status" value="1"/>
</dbReference>
<dbReference type="PROSITE" id="PS51257">
    <property type="entry name" value="PROKAR_LIPOPROTEIN"/>
    <property type="match status" value="1"/>
</dbReference>
<dbReference type="Gene3D" id="3.40.50.300">
    <property type="entry name" value="P-loop containing nucleotide triphosphate hydrolases"/>
    <property type="match status" value="1"/>
</dbReference>
<dbReference type="GO" id="GO:0015012">
    <property type="term" value="P:heparan sulfate proteoglycan biosynthetic process"/>
    <property type="evidence" value="ECO:0007669"/>
    <property type="project" value="Ensembl"/>
</dbReference>
<dbReference type="AlphaFoldDB" id="A0A8B9YS83"/>
<dbReference type="GO" id="GO:0008467">
    <property type="term" value="F:[heparan sulfate]-glucosamine 3-sulfotransferase activity"/>
    <property type="evidence" value="ECO:0007669"/>
    <property type="project" value="TreeGrafter"/>
</dbReference>
<dbReference type="GeneTree" id="ENSGT00940000160498"/>
<dbReference type="InterPro" id="IPR027417">
    <property type="entry name" value="P-loop_NTPase"/>
</dbReference>
<evidence type="ECO:0000256" key="3">
    <source>
        <dbReference type="ARBA" id="ARBA00022679"/>
    </source>
</evidence>
<evidence type="ECO:0000256" key="16">
    <source>
        <dbReference type="SAM" id="Phobius"/>
    </source>
</evidence>
<evidence type="ECO:0000256" key="2">
    <source>
        <dbReference type="ARBA" id="ARBA00005771"/>
    </source>
</evidence>
<evidence type="ECO:0000256" key="10">
    <source>
        <dbReference type="ARBA" id="ARBA00023180"/>
    </source>
</evidence>
<evidence type="ECO:0000313" key="19">
    <source>
        <dbReference type="Proteomes" id="UP000694520"/>
    </source>
</evidence>
<keyword evidence="8 16" id="KW-0472">Membrane</keyword>
<evidence type="ECO:0000256" key="6">
    <source>
        <dbReference type="ARBA" id="ARBA00022989"/>
    </source>
</evidence>
<keyword evidence="19" id="KW-1185">Reference proteome</keyword>
<dbReference type="FunFam" id="3.40.50.300:FF:000194">
    <property type="entry name" value="Sulfotransferase"/>
    <property type="match status" value="1"/>
</dbReference>
<dbReference type="PANTHER" id="PTHR10605:SF10">
    <property type="entry name" value="HEPARAN SULFATE GLUCOSAMINE 3-O-SULFOTRANSFERASE 2"/>
    <property type="match status" value="1"/>
</dbReference>
<dbReference type="Proteomes" id="UP000694520">
    <property type="component" value="Chromosome 26"/>
</dbReference>
<evidence type="ECO:0000256" key="11">
    <source>
        <dbReference type="PIRSR" id="PIRSR637359-1"/>
    </source>
</evidence>
<keyword evidence="9 13" id="KW-1015">Disulfide bond</keyword>
<feature type="binding site" evidence="12">
    <location>
        <position position="196"/>
    </location>
    <ligand>
        <name>3'-phosphoadenylyl sulfate</name>
        <dbReference type="ChEBI" id="CHEBI:58339"/>
    </ligand>
</feature>
<feature type="disulfide bond" evidence="13">
    <location>
        <begin position="304"/>
        <end position="316"/>
    </location>
</feature>
<dbReference type="InterPro" id="IPR000863">
    <property type="entry name" value="Sulfotransferase_dom"/>
</dbReference>
<evidence type="ECO:0000256" key="15">
    <source>
        <dbReference type="SAM" id="MobiDB-lite"/>
    </source>
</evidence>
<organism evidence="18 19">
    <name type="scientific">Bos mutus grunniens</name>
    <name type="common">Wild yak</name>
    <name type="synonym">Bos grunniens</name>
    <dbReference type="NCBI Taxonomy" id="30521"/>
    <lineage>
        <taxon>Eukaryota</taxon>
        <taxon>Metazoa</taxon>
        <taxon>Chordata</taxon>
        <taxon>Craniata</taxon>
        <taxon>Vertebrata</taxon>
        <taxon>Euteleostomi</taxon>
        <taxon>Mammalia</taxon>
        <taxon>Eutheria</taxon>
        <taxon>Laurasiatheria</taxon>
        <taxon>Artiodactyla</taxon>
        <taxon>Ruminantia</taxon>
        <taxon>Pecora</taxon>
        <taxon>Bovidae</taxon>
        <taxon>Bovinae</taxon>
        <taxon>Bos</taxon>
    </lineage>
</organism>
<dbReference type="PANTHER" id="PTHR10605">
    <property type="entry name" value="HEPARAN SULFATE SULFOTRANSFERASE"/>
    <property type="match status" value="1"/>
</dbReference>
<evidence type="ECO:0000256" key="9">
    <source>
        <dbReference type="ARBA" id="ARBA00023157"/>
    </source>
</evidence>
<comment type="similarity">
    <text evidence="2 14">Belongs to the sulfotransferase 1 family.</text>
</comment>
<proteinExistence type="inferred from homology"/>
<reference evidence="18" key="1">
    <citation type="submission" date="2019-05" db="EMBL/GenBank/DDBJ databases">
        <authorList>
            <person name="Zhang S."/>
            <person name="Liu J."/>
        </authorList>
    </citation>
    <scope>NUCLEOTIDE SEQUENCE [LARGE SCALE GENOMIC DNA]</scope>
</reference>
<evidence type="ECO:0000256" key="7">
    <source>
        <dbReference type="ARBA" id="ARBA00023034"/>
    </source>
</evidence>
<evidence type="ECO:0000256" key="13">
    <source>
        <dbReference type="PIRSR" id="PIRSR637359-3"/>
    </source>
</evidence>
<evidence type="ECO:0000313" key="18">
    <source>
        <dbReference type="Ensembl" id="ENSBGRP00000037745.1"/>
    </source>
</evidence>
<comment type="subcellular location">
    <subcellularLocation>
        <location evidence="1">Golgi apparatus membrane</location>
        <topology evidence="1">Single-pass type II membrane protein</topology>
    </subcellularLocation>
</comment>
<name>A0A8B9YS83_BOSMU</name>
<dbReference type="Ensembl" id="ENSBGRT00000043710.1">
    <property type="protein sequence ID" value="ENSBGRP00000037745.1"/>
    <property type="gene ID" value="ENSBGRG00000023656.1"/>
</dbReference>
<keyword evidence="3 14" id="KW-0808">Transferase</keyword>
<evidence type="ECO:0000256" key="1">
    <source>
        <dbReference type="ARBA" id="ARBA00004323"/>
    </source>
</evidence>
<dbReference type="SUPFAM" id="SSF52540">
    <property type="entry name" value="P-loop containing nucleoside triphosphate hydrolases"/>
    <property type="match status" value="1"/>
</dbReference>
<reference evidence="18" key="3">
    <citation type="submission" date="2025-09" db="UniProtKB">
        <authorList>
            <consortium name="Ensembl"/>
        </authorList>
    </citation>
    <scope>IDENTIFICATION</scope>
</reference>
<evidence type="ECO:0000256" key="5">
    <source>
        <dbReference type="ARBA" id="ARBA00022968"/>
    </source>
</evidence>
<keyword evidence="10" id="KW-0325">Glycoprotein</keyword>
<keyword evidence="6 16" id="KW-1133">Transmembrane helix</keyword>
<accession>A0A8B9YS83</accession>
<dbReference type="GO" id="GO:0000139">
    <property type="term" value="C:Golgi membrane"/>
    <property type="evidence" value="ECO:0007669"/>
    <property type="project" value="UniProtKB-SubCell"/>
</dbReference>
<dbReference type="EC" id="2.8.2.-" evidence="14"/>
<feature type="binding site" evidence="12">
    <location>
        <begin position="321"/>
        <end position="325"/>
    </location>
    <ligand>
        <name>3'-phosphoadenylyl sulfate</name>
        <dbReference type="ChEBI" id="CHEBI:58339"/>
    </ligand>
</feature>
<dbReference type="InterPro" id="IPR037359">
    <property type="entry name" value="NST/OST"/>
</dbReference>
<feature type="transmembrane region" description="Helical" evidence="16">
    <location>
        <begin position="20"/>
        <end position="38"/>
    </location>
</feature>
<evidence type="ECO:0000256" key="12">
    <source>
        <dbReference type="PIRSR" id="PIRSR637359-2"/>
    </source>
</evidence>
<keyword evidence="4 16" id="KW-0812">Transmembrane</keyword>
<feature type="binding site" evidence="12">
    <location>
        <begin position="125"/>
        <end position="129"/>
    </location>
    <ligand>
        <name>3'-phosphoadenylyl sulfate</name>
        <dbReference type="ChEBI" id="CHEBI:58339"/>
    </ligand>
</feature>
<evidence type="ECO:0000256" key="14">
    <source>
        <dbReference type="RuleBase" id="RU361155"/>
    </source>
</evidence>
<feature type="region of interest" description="Disordered" evidence="15">
    <location>
        <begin position="66"/>
        <end position="112"/>
    </location>
</feature>